<dbReference type="InterPro" id="IPR000120">
    <property type="entry name" value="Amidase"/>
</dbReference>
<dbReference type="SUPFAM" id="SSF75304">
    <property type="entry name" value="Amidase signature (AS) enzymes"/>
    <property type="match status" value="1"/>
</dbReference>
<feature type="domain" description="Amidase" evidence="1">
    <location>
        <begin position="27"/>
        <end position="438"/>
    </location>
</feature>
<dbReference type="InterPro" id="IPR036928">
    <property type="entry name" value="AS_sf"/>
</dbReference>
<protein>
    <submittedName>
        <fullName evidence="2">Aspartyl-tRNA(Asn)/glutamyl-tRNA(Gln) amidotransferase subunit A</fullName>
    </submittedName>
</protein>
<organism evidence="2 3">
    <name type="scientific">Phytopseudomonas flavescens</name>
    <dbReference type="NCBI Taxonomy" id="29435"/>
    <lineage>
        <taxon>Bacteria</taxon>
        <taxon>Pseudomonadati</taxon>
        <taxon>Pseudomonadota</taxon>
        <taxon>Gammaproteobacteria</taxon>
        <taxon>Pseudomonadales</taxon>
        <taxon>Pseudomonadaceae</taxon>
        <taxon>Phytopseudomonas</taxon>
    </lineage>
</organism>
<dbReference type="Gene3D" id="3.90.1300.10">
    <property type="entry name" value="Amidase signature (AS) domain"/>
    <property type="match status" value="1"/>
</dbReference>
<evidence type="ECO:0000313" key="2">
    <source>
        <dbReference type="EMBL" id="SDI61028.1"/>
    </source>
</evidence>
<dbReference type="GO" id="GO:0016740">
    <property type="term" value="F:transferase activity"/>
    <property type="evidence" value="ECO:0007669"/>
    <property type="project" value="UniProtKB-KW"/>
</dbReference>
<dbReference type="Proteomes" id="UP000198606">
    <property type="component" value="Unassembled WGS sequence"/>
</dbReference>
<sequence length="450" mass="47015">MPGPSRALELAQAYAAGSTDPVEVFEAALAKAAELPAAFISLSAERGRREALASRARWQAGQALSVLDGVPVAWKDLFDMAGSVTTAGSATRRELAPATADAALVGALTRAGLVNLGKTNLSEFAYSGLGLNPHFGTPINPFSGHAPRVPGGSSSGSALAVAAGVVPLAMGTDTAGSIRVPAAFNGLVGYRSSRRRYAFDGVFPLARSLDALGPLARTVEDVVAVDSLLRGRLVSRCPTACSLSGVRVCVDPAWADDSRVQPAVRQNLERALERLACAGAMIERKPIKAMREALAMIERGDWVGSAEAFALHESLLDSADAKRLDPRVRKRLEGARSIPASHQIRLYQQGESLRRQLVDELDGAFVITPTVAHVAPLLAPLETDEALFVATNLATLRLTMPGSLLDMPAVALPSGVDEHGLPTSLLLAAPSAADDLLLRAALAVEAALLP</sequence>
<evidence type="ECO:0000259" key="1">
    <source>
        <dbReference type="Pfam" id="PF01425"/>
    </source>
</evidence>
<dbReference type="EMBL" id="FNDG01000020">
    <property type="protein sequence ID" value="SDI61028.1"/>
    <property type="molecule type" value="Genomic_DNA"/>
</dbReference>
<dbReference type="Pfam" id="PF01425">
    <property type="entry name" value="Amidase"/>
    <property type="match status" value="1"/>
</dbReference>
<dbReference type="RefSeq" id="WP_084307945.1">
    <property type="nucleotide sequence ID" value="NZ_FNDG01000020.1"/>
</dbReference>
<dbReference type="STRING" id="29435.SAMN05216588_12056"/>
<keyword evidence="2" id="KW-0808">Transferase</keyword>
<dbReference type="InterPro" id="IPR023631">
    <property type="entry name" value="Amidase_dom"/>
</dbReference>
<name>A0A1G8LZD0_9GAMM</name>
<proteinExistence type="predicted"/>
<accession>A0A1G8LZD0</accession>
<dbReference type="AlphaFoldDB" id="A0A1G8LZD0"/>
<dbReference type="NCBIfam" id="NF004766">
    <property type="entry name" value="PRK06102.1"/>
    <property type="match status" value="1"/>
</dbReference>
<gene>
    <name evidence="2" type="ORF">SAMN05216588_12056</name>
</gene>
<reference evidence="2 3" key="1">
    <citation type="submission" date="2016-10" db="EMBL/GenBank/DDBJ databases">
        <authorList>
            <person name="de Groot N.N."/>
        </authorList>
    </citation>
    <scope>NUCLEOTIDE SEQUENCE [LARGE SCALE GENOMIC DNA]</scope>
    <source>
        <strain evidence="2 3">LMG 18387</strain>
    </source>
</reference>
<evidence type="ECO:0000313" key="3">
    <source>
        <dbReference type="Proteomes" id="UP000198606"/>
    </source>
</evidence>
<dbReference type="PANTHER" id="PTHR11895:SF176">
    <property type="entry name" value="AMIDASE AMID-RELATED"/>
    <property type="match status" value="1"/>
</dbReference>
<dbReference type="PANTHER" id="PTHR11895">
    <property type="entry name" value="TRANSAMIDASE"/>
    <property type="match status" value="1"/>
</dbReference>